<comment type="caution">
    <text evidence="3">The sequence shown here is derived from an EMBL/GenBank/DDBJ whole genome shotgun (WGS) entry which is preliminary data.</text>
</comment>
<dbReference type="RefSeq" id="WP_071768096.1">
    <property type="nucleotide sequence ID" value="NZ_MEAU01000038.1"/>
</dbReference>
<evidence type="ECO:0000256" key="1">
    <source>
        <dbReference type="ARBA" id="ARBA00022737"/>
    </source>
</evidence>
<dbReference type="InterPro" id="IPR036873">
    <property type="entry name" value="Rhodanese-like_dom_sf"/>
</dbReference>
<protein>
    <submittedName>
        <fullName evidence="3">Sulfurtransferase</fullName>
    </submittedName>
</protein>
<dbReference type="SUPFAM" id="SSF52821">
    <property type="entry name" value="Rhodanese/Cell cycle control phosphatase"/>
    <property type="match status" value="4"/>
</dbReference>
<proteinExistence type="predicted"/>
<dbReference type="EMBL" id="MEAU01000038">
    <property type="protein sequence ID" value="OJA43450.1"/>
    <property type="molecule type" value="Genomic_DNA"/>
</dbReference>
<keyword evidence="1" id="KW-0677">Repeat</keyword>
<evidence type="ECO:0000313" key="3">
    <source>
        <dbReference type="EMBL" id="OJA43450.1"/>
    </source>
</evidence>
<evidence type="ECO:0000259" key="2">
    <source>
        <dbReference type="PROSITE" id="PS50206"/>
    </source>
</evidence>
<feature type="domain" description="Rhodanese" evidence="2">
    <location>
        <begin position="150"/>
        <end position="241"/>
    </location>
</feature>
<feature type="domain" description="Rhodanese" evidence="2">
    <location>
        <begin position="294"/>
        <end position="371"/>
    </location>
</feature>
<dbReference type="Proteomes" id="UP000183667">
    <property type="component" value="Unassembled WGS sequence"/>
</dbReference>
<dbReference type="CDD" id="cd01532">
    <property type="entry name" value="4RHOD_Repeat_1"/>
    <property type="match status" value="1"/>
</dbReference>
<evidence type="ECO:0000313" key="4">
    <source>
        <dbReference type="Proteomes" id="UP000183667"/>
    </source>
</evidence>
<dbReference type="PANTHER" id="PTHR43855:SF1">
    <property type="entry name" value="THIOSULFATE SULFURTRANSFERASE"/>
    <property type="match status" value="1"/>
</dbReference>
<dbReference type="AlphaFoldDB" id="A0ABD6PYA3"/>
<feature type="domain" description="Rhodanese" evidence="2">
    <location>
        <begin position="398"/>
        <end position="488"/>
    </location>
</feature>
<gene>
    <name evidence="3" type="ORF">BGV66_24355</name>
</gene>
<organism evidence="3 4">
    <name type="scientific">Burkholderia ubonensis</name>
    <dbReference type="NCBI Taxonomy" id="101571"/>
    <lineage>
        <taxon>Bacteria</taxon>
        <taxon>Pseudomonadati</taxon>
        <taxon>Pseudomonadota</taxon>
        <taxon>Betaproteobacteria</taxon>
        <taxon>Burkholderiales</taxon>
        <taxon>Burkholderiaceae</taxon>
        <taxon>Burkholderia</taxon>
        <taxon>Burkholderia cepacia complex</taxon>
    </lineage>
</organism>
<dbReference type="Pfam" id="PF00581">
    <property type="entry name" value="Rhodanese"/>
    <property type="match status" value="4"/>
</dbReference>
<dbReference type="CDD" id="cd01535">
    <property type="entry name" value="4RHOD_Repeat_4"/>
    <property type="match status" value="1"/>
</dbReference>
<accession>A0ABD6PYA3</accession>
<dbReference type="PANTHER" id="PTHR43855">
    <property type="entry name" value="THIOSULFATE SULFURTRANSFERASE"/>
    <property type="match status" value="1"/>
</dbReference>
<sequence>MTQPADSPQRFAAASYQDVRARLLAGDEIALIDVREEDPYAQGHPLWAANFPLSKLELDAWTRIPRRDTPIVVYGDAAGEDLAPRAAARLAQLGYSDVRLLDGGLAGWRAAGGELFIDVNVPSKSFGEWVEAERHTPSLSAQEVQALIDARADVVIVDARRFDEYRTMNIPTSTSVPGAELVLRVRALAPDPATRVIVNCAGRTRSIIGTQSLINAGLPNPVAALRNGTIGWTFAGQALEHGAARRFPDEIDATLRADARRAARKVAERAGVPRIALADVAALAEPGRTLYRFDVRTPEEYEAGHLPGFASAPGGQLVQETDHHAPVRGARIVLADDDGVRADMTASWLAQMGWDVRVVEADAQAFGETGQPPRDVPAAPGVAEVSPATLAGWLREPASDEIAIVDVTASANYVKRHIPGAWFAVRAQLRDALAAIPAARRYVFTCGSSLLARFAAADARALLPASAQIVVLAGGTAAWIDAGLPVEAGDTRLASPRIDRYRRPYEGTDNAAAAMQAYLDWEFGLVEQLKRDGTHHFRVI</sequence>
<dbReference type="Gene3D" id="3.40.250.10">
    <property type="entry name" value="Rhodanese-like domain"/>
    <property type="match status" value="4"/>
</dbReference>
<dbReference type="InterPro" id="IPR001763">
    <property type="entry name" value="Rhodanese-like_dom"/>
</dbReference>
<feature type="domain" description="Rhodanese" evidence="2">
    <location>
        <begin position="25"/>
        <end position="117"/>
    </location>
</feature>
<dbReference type="SMART" id="SM00450">
    <property type="entry name" value="RHOD"/>
    <property type="match status" value="4"/>
</dbReference>
<dbReference type="InterPro" id="IPR051126">
    <property type="entry name" value="Thiosulfate_sulfurtransferase"/>
</dbReference>
<dbReference type="CDD" id="cd01534">
    <property type="entry name" value="4RHOD_Repeat_3"/>
    <property type="match status" value="1"/>
</dbReference>
<reference evidence="4" key="1">
    <citation type="submission" date="2016-08" db="EMBL/GenBank/DDBJ databases">
        <title>Population biology and virulence potential of Burkholderia ubonensis.</title>
        <authorList>
            <person name="Price E.P."/>
            <person name="Currie B.J."/>
            <person name="Wagner D.M."/>
        </authorList>
    </citation>
    <scope>NUCLEOTIDE SEQUENCE [LARGE SCALE GENOMIC DNA]</scope>
    <source>
        <strain evidence="4">MSMB0103</strain>
    </source>
</reference>
<dbReference type="PROSITE" id="PS50206">
    <property type="entry name" value="RHODANESE_3"/>
    <property type="match status" value="4"/>
</dbReference>
<name>A0ABD6PYA3_9BURK</name>